<dbReference type="EMBL" id="ML977620">
    <property type="protein sequence ID" value="KAF1996873.1"/>
    <property type="molecule type" value="Genomic_DNA"/>
</dbReference>
<dbReference type="PANTHER" id="PTHR37540:SF5">
    <property type="entry name" value="TRANSCRIPTION FACTOR DOMAIN-CONTAINING PROTEIN"/>
    <property type="match status" value="1"/>
</dbReference>
<evidence type="ECO:0000313" key="2">
    <source>
        <dbReference type="EMBL" id="KAF1996873.1"/>
    </source>
</evidence>
<feature type="compositionally biased region" description="Polar residues" evidence="1">
    <location>
        <begin position="1"/>
        <end position="12"/>
    </location>
</feature>
<feature type="region of interest" description="Disordered" evidence="1">
    <location>
        <begin position="457"/>
        <end position="498"/>
    </location>
</feature>
<feature type="compositionally biased region" description="Polar residues" evidence="1">
    <location>
        <begin position="20"/>
        <end position="34"/>
    </location>
</feature>
<evidence type="ECO:0000256" key="1">
    <source>
        <dbReference type="SAM" id="MobiDB-lite"/>
    </source>
</evidence>
<reference evidence="2" key="1">
    <citation type="journal article" date="2020" name="Stud. Mycol.">
        <title>101 Dothideomycetes genomes: a test case for predicting lifestyles and emergence of pathogens.</title>
        <authorList>
            <person name="Haridas S."/>
            <person name="Albert R."/>
            <person name="Binder M."/>
            <person name="Bloem J."/>
            <person name="Labutti K."/>
            <person name="Salamov A."/>
            <person name="Andreopoulos B."/>
            <person name="Baker S."/>
            <person name="Barry K."/>
            <person name="Bills G."/>
            <person name="Bluhm B."/>
            <person name="Cannon C."/>
            <person name="Castanera R."/>
            <person name="Culley D."/>
            <person name="Daum C."/>
            <person name="Ezra D."/>
            <person name="Gonzalez J."/>
            <person name="Henrissat B."/>
            <person name="Kuo A."/>
            <person name="Liang C."/>
            <person name="Lipzen A."/>
            <person name="Lutzoni F."/>
            <person name="Magnuson J."/>
            <person name="Mondo S."/>
            <person name="Nolan M."/>
            <person name="Ohm R."/>
            <person name="Pangilinan J."/>
            <person name="Park H.-J."/>
            <person name="Ramirez L."/>
            <person name="Alfaro M."/>
            <person name="Sun H."/>
            <person name="Tritt A."/>
            <person name="Yoshinaga Y."/>
            <person name="Zwiers L.-H."/>
            <person name="Turgeon B."/>
            <person name="Goodwin S."/>
            <person name="Spatafora J."/>
            <person name="Crous P."/>
            <person name="Grigoriev I."/>
        </authorList>
    </citation>
    <scope>NUCLEOTIDE SEQUENCE</scope>
    <source>
        <strain evidence="2">CBS 123094</strain>
    </source>
</reference>
<proteinExistence type="predicted"/>
<feature type="compositionally biased region" description="Polar residues" evidence="1">
    <location>
        <begin position="89"/>
        <end position="99"/>
    </location>
</feature>
<accession>A0A6A5W4U0</accession>
<sequence length="586" mass="66683">MTPPSKNKSQPLPNHARRAATSNNKKVRSFFQQVQPTFSISQPTPTLEFIDHSNPNRNLIVRKNAREWVNRKKGIPTQERQGSNDRSKSNTPSPESTQLTRRRTISPALNVFDVGTGRMDPFETLPDVGRKIDHILEYFLTSCPEELPGCDDPYTWQPQAAIVPQRENSILGFMTADRVSFVLWLHATTTIRDGIVGQWDSEESQWYYRQALLAVREASEGNMGNYSDNFMCSLAAFSACANYSGQYKAAELHRDFMVKSVTLKGDGDLMRGFLKYKPYTKKSLIWCELHVAAQIPSLPKFPYYPPMPISLPESLLKEASRLTQATLSNLPTLSPPLLNVLHLLHQLSLSQSEVEKSFSRKWPGRTKIDPRIIREMYDAEYTLLQVLALQQEPVHHFSAFEVVWSEACQMFLWTASRQLPPEMKMCDLFVERLQRALVPLLVKEEAIEPQWPIRLEEIPDMSPDSGPSLTEETTPASTLPEETEPLGSTGDSIYPPDQCLKTEQHSTKHDLALIWPLFLGAVVSGVGSRPEHVWFKEHFQEQMRKIGTIHDSRDLRRVLKLFPFTEAFCGLGIPRIELLFDGSLYA</sequence>
<name>A0A6A5W4U0_9PLEO</name>
<dbReference type="OrthoDB" id="3796409at2759"/>
<evidence type="ECO:0000313" key="3">
    <source>
        <dbReference type="Proteomes" id="UP000799779"/>
    </source>
</evidence>
<dbReference type="PANTHER" id="PTHR37540">
    <property type="entry name" value="TRANSCRIPTION FACTOR (ACR-2), PUTATIVE-RELATED-RELATED"/>
    <property type="match status" value="1"/>
</dbReference>
<dbReference type="AlphaFoldDB" id="A0A6A5W4U0"/>
<keyword evidence="3" id="KW-1185">Reference proteome</keyword>
<gene>
    <name evidence="2" type="ORF">P154DRAFT_305058</name>
</gene>
<feature type="region of interest" description="Disordered" evidence="1">
    <location>
        <begin position="70"/>
        <end position="104"/>
    </location>
</feature>
<dbReference type="Proteomes" id="UP000799779">
    <property type="component" value="Unassembled WGS sequence"/>
</dbReference>
<protein>
    <submittedName>
        <fullName evidence="2">Uncharacterized protein</fullName>
    </submittedName>
</protein>
<feature type="compositionally biased region" description="Polar residues" evidence="1">
    <location>
        <begin position="465"/>
        <end position="477"/>
    </location>
</feature>
<feature type="region of interest" description="Disordered" evidence="1">
    <location>
        <begin position="1"/>
        <end position="34"/>
    </location>
</feature>
<organism evidence="2 3">
    <name type="scientific">Amniculicola lignicola CBS 123094</name>
    <dbReference type="NCBI Taxonomy" id="1392246"/>
    <lineage>
        <taxon>Eukaryota</taxon>
        <taxon>Fungi</taxon>
        <taxon>Dikarya</taxon>
        <taxon>Ascomycota</taxon>
        <taxon>Pezizomycotina</taxon>
        <taxon>Dothideomycetes</taxon>
        <taxon>Pleosporomycetidae</taxon>
        <taxon>Pleosporales</taxon>
        <taxon>Amniculicolaceae</taxon>
        <taxon>Amniculicola</taxon>
    </lineage>
</organism>